<protein>
    <recommendedName>
        <fullName evidence="3">Phosphoadenosine phosphosulfate reductase</fullName>
    </recommendedName>
</protein>
<dbReference type="OrthoDB" id="7840273at2"/>
<comment type="caution">
    <text evidence="1">The sequence shown here is derived from an EMBL/GenBank/DDBJ whole genome shotgun (WGS) entry which is preliminary data.</text>
</comment>
<organism evidence="1 2">
    <name type="scientific">Falsigemmobacter faecalis</name>
    <dbReference type="NCBI Taxonomy" id="2488730"/>
    <lineage>
        <taxon>Bacteria</taxon>
        <taxon>Pseudomonadati</taxon>
        <taxon>Pseudomonadota</taxon>
        <taxon>Alphaproteobacteria</taxon>
        <taxon>Rhodobacterales</taxon>
        <taxon>Paracoccaceae</taxon>
        <taxon>Falsigemmobacter</taxon>
    </lineage>
</organism>
<proteinExistence type="predicted"/>
<dbReference type="RefSeq" id="WP_124965289.1">
    <property type="nucleotide sequence ID" value="NZ_RRAZ01000016.1"/>
</dbReference>
<evidence type="ECO:0000313" key="1">
    <source>
        <dbReference type="EMBL" id="RRH73839.1"/>
    </source>
</evidence>
<evidence type="ECO:0000313" key="2">
    <source>
        <dbReference type="Proteomes" id="UP000282125"/>
    </source>
</evidence>
<dbReference type="AlphaFoldDB" id="A0A3P3DHU9"/>
<sequence length="324" mass="35902">MPTDLKSDSPSAPGAASAAWLQHLCDLTETEGFMEPAGPGHHALHLEGGPDLLICFADLPGLSQRAPGDYPTSWKTAREAGWSLLVLISERDAWFRAPPLWEWLDARADEAFFENFDRVLFYGSGPAAHAACAFSAAAPGAFVLALSPVATLDPDLAGWDNRWPEMRRSDFRNRYGYGPDMLRAAARATLIHDPEIPEDAMHSALYRQNFVQRLKMPGAGRAPERILEDCGLLPSFLHGALEGSLSPATFARLWRQRRHSVSWLQGRAARAAGSEQPCREALVLAHALALSPDQPKLQRRYDLLTERYEEELAEARSRWKAAPR</sequence>
<dbReference type="Proteomes" id="UP000282125">
    <property type="component" value="Unassembled WGS sequence"/>
</dbReference>
<evidence type="ECO:0008006" key="3">
    <source>
        <dbReference type="Google" id="ProtNLM"/>
    </source>
</evidence>
<name>A0A3P3DHU9_9RHOB</name>
<keyword evidence="2" id="KW-1185">Reference proteome</keyword>
<dbReference type="EMBL" id="RRAZ01000016">
    <property type="protein sequence ID" value="RRH73839.1"/>
    <property type="molecule type" value="Genomic_DNA"/>
</dbReference>
<gene>
    <name evidence="1" type="ORF">EG244_12275</name>
</gene>
<reference evidence="1 2" key="1">
    <citation type="submission" date="2018-11" db="EMBL/GenBank/DDBJ databases">
        <title>Gemmobacter sp. nov., YIM 102744-1 draft genome.</title>
        <authorList>
            <person name="Li G."/>
            <person name="Jiang Y."/>
        </authorList>
    </citation>
    <scope>NUCLEOTIDE SEQUENCE [LARGE SCALE GENOMIC DNA]</scope>
    <source>
        <strain evidence="1 2">YIM 102744-1</strain>
    </source>
</reference>
<accession>A0A3P3DHU9</accession>